<feature type="region of interest" description="Disordered" evidence="1">
    <location>
        <begin position="1"/>
        <end position="25"/>
    </location>
</feature>
<protein>
    <recommendedName>
        <fullName evidence="4">HECT domain-containing protein</fullName>
    </recommendedName>
</protein>
<reference evidence="2 3" key="1">
    <citation type="submission" date="2019-06" db="EMBL/GenBank/DDBJ databases">
        <title>A chromosome-scale genome assembly of the European perch, Perca fluviatilis.</title>
        <authorList>
            <person name="Roques C."/>
            <person name="Zahm M."/>
            <person name="Cabau C."/>
            <person name="Klopp C."/>
            <person name="Bouchez O."/>
            <person name="Donnadieu C."/>
            <person name="Kuhl H."/>
            <person name="Gislard M."/>
            <person name="Guendouz S."/>
            <person name="Journot L."/>
            <person name="Haffray P."/>
            <person name="Bestin A."/>
            <person name="Morvezen R."/>
            <person name="Feron R."/>
            <person name="Wen M."/>
            <person name="Jouanno E."/>
            <person name="Herpin A."/>
            <person name="Schartl M."/>
            <person name="Postlethwait J."/>
            <person name="Schaerlinger B."/>
            <person name="Chardard D."/>
            <person name="Lecocq T."/>
            <person name="Poncet C."/>
            <person name="Jaffrelo L."/>
            <person name="Lampietro C."/>
            <person name="Guiguen Y."/>
        </authorList>
    </citation>
    <scope>NUCLEOTIDE SEQUENCE [LARGE SCALE GENOMIC DNA]</scope>
    <source>
        <tissue evidence="2">Blood</tissue>
    </source>
</reference>
<dbReference type="AlphaFoldDB" id="A0A6A5FJH5"/>
<feature type="compositionally biased region" description="Basic and acidic residues" evidence="1">
    <location>
        <begin position="10"/>
        <end position="25"/>
    </location>
</feature>
<keyword evidence="3" id="KW-1185">Reference proteome</keyword>
<proteinExistence type="predicted"/>
<evidence type="ECO:0000256" key="1">
    <source>
        <dbReference type="SAM" id="MobiDB-lite"/>
    </source>
</evidence>
<dbReference type="Proteomes" id="UP000465112">
    <property type="component" value="Chromosome 3"/>
</dbReference>
<evidence type="ECO:0000313" key="2">
    <source>
        <dbReference type="EMBL" id="KAF1392399.1"/>
    </source>
</evidence>
<sequence>MLAQWNTEDPVTRRDSVSVDRRRNPGRDYLANAGCQRPLKRIEDKDLLVEDIIMFQLVHRVSGALQRFREGMKTLGVLDAIRMHPDAFRPLFCHEPSPLTADVLELSAVGRNKKARRMNVHFGGTTCWMLRSKRDPCNLGVSWPLRREQMIFHPWSSLHYLQWFFSMSCPSDKAVIYPPQTHALRTARLPVPKKFEDFKETMDFALKNTLNIHY</sequence>
<gene>
    <name evidence="2" type="ORF">PFLUV_G00027450</name>
</gene>
<comment type="caution">
    <text evidence="2">The sequence shown here is derived from an EMBL/GenBank/DDBJ whole genome shotgun (WGS) entry which is preliminary data.</text>
</comment>
<dbReference type="EMBL" id="VHII01000003">
    <property type="protein sequence ID" value="KAF1392399.1"/>
    <property type="molecule type" value="Genomic_DNA"/>
</dbReference>
<evidence type="ECO:0000313" key="3">
    <source>
        <dbReference type="Proteomes" id="UP000465112"/>
    </source>
</evidence>
<organism evidence="2 3">
    <name type="scientific">Perca fluviatilis</name>
    <name type="common">European perch</name>
    <dbReference type="NCBI Taxonomy" id="8168"/>
    <lineage>
        <taxon>Eukaryota</taxon>
        <taxon>Metazoa</taxon>
        <taxon>Chordata</taxon>
        <taxon>Craniata</taxon>
        <taxon>Vertebrata</taxon>
        <taxon>Euteleostomi</taxon>
        <taxon>Actinopterygii</taxon>
        <taxon>Neopterygii</taxon>
        <taxon>Teleostei</taxon>
        <taxon>Neoteleostei</taxon>
        <taxon>Acanthomorphata</taxon>
        <taxon>Eupercaria</taxon>
        <taxon>Perciformes</taxon>
        <taxon>Percoidei</taxon>
        <taxon>Percidae</taxon>
        <taxon>Percinae</taxon>
        <taxon>Perca</taxon>
    </lineage>
</organism>
<accession>A0A6A5FJH5</accession>
<evidence type="ECO:0008006" key="4">
    <source>
        <dbReference type="Google" id="ProtNLM"/>
    </source>
</evidence>
<name>A0A6A5FJH5_PERFL</name>